<protein>
    <recommendedName>
        <fullName evidence="2">Phosphatidic acid phosphatase type 2/haloperoxidase domain-containing protein</fullName>
    </recommendedName>
</protein>
<feature type="transmembrane region" description="Helical" evidence="1">
    <location>
        <begin position="235"/>
        <end position="252"/>
    </location>
</feature>
<name>W0I0X1_9EURY</name>
<dbReference type="EMBL" id="CP006965">
    <property type="protein sequence ID" value="AHF79696.1"/>
    <property type="molecule type" value="Genomic_DNA"/>
</dbReference>
<accession>W0I0X1</accession>
<proteinExistence type="predicted"/>
<keyword evidence="1" id="KW-1133">Transmembrane helix</keyword>
<reference evidence="3 4" key="1">
    <citation type="journal article" date="2014" name="Int. J. Syst. Evol. Microbiol.">
        <title>Thermococcus paralvinellae sp. nov. and Thermococcus cleftensis sp. nov. of hyperthermophilic heterotrophs from deep-sea hydrothermal vents.</title>
        <authorList>
            <person name="Hensley S.A."/>
            <person name="Jung J.H."/>
            <person name="Park C.S."/>
            <person name="Holden J.F."/>
        </authorList>
    </citation>
    <scope>NUCLEOTIDE SEQUENCE [LARGE SCALE GENOMIC DNA]</scope>
    <source>
        <strain evidence="3 4">ES1</strain>
    </source>
</reference>
<feature type="transmembrane region" description="Helical" evidence="1">
    <location>
        <begin position="178"/>
        <end position="197"/>
    </location>
</feature>
<dbReference type="RefSeq" id="WP_042679603.1">
    <property type="nucleotide sequence ID" value="NZ_CP006965.1"/>
</dbReference>
<dbReference type="SMART" id="SM00014">
    <property type="entry name" value="acidPPc"/>
    <property type="match status" value="1"/>
</dbReference>
<evidence type="ECO:0000259" key="2">
    <source>
        <dbReference type="SMART" id="SM00014"/>
    </source>
</evidence>
<gene>
    <name evidence="3" type="ORF">TES1_0302</name>
</gene>
<dbReference type="HOGENOM" id="CLU_068892_2_0_2"/>
<evidence type="ECO:0000256" key="1">
    <source>
        <dbReference type="SAM" id="Phobius"/>
    </source>
</evidence>
<dbReference type="STRING" id="582419.TES1_0302"/>
<dbReference type="Pfam" id="PF01569">
    <property type="entry name" value="PAP2"/>
    <property type="match status" value="1"/>
</dbReference>
<keyword evidence="1" id="KW-0472">Membrane</keyword>
<organism evidence="3 4">
    <name type="scientific">Thermococcus paralvinellae</name>
    <dbReference type="NCBI Taxonomy" id="582419"/>
    <lineage>
        <taxon>Archaea</taxon>
        <taxon>Methanobacteriati</taxon>
        <taxon>Methanobacteriota</taxon>
        <taxon>Thermococci</taxon>
        <taxon>Thermococcales</taxon>
        <taxon>Thermococcaceae</taxon>
        <taxon>Thermococcus</taxon>
    </lineage>
</organism>
<dbReference type="InterPro" id="IPR036938">
    <property type="entry name" value="PAP2/HPO_sf"/>
</dbReference>
<feature type="transmembrane region" description="Helical" evidence="1">
    <location>
        <begin position="149"/>
        <end position="166"/>
    </location>
</feature>
<dbReference type="SUPFAM" id="SSF48317">
    <property type="entry name" value="Acid phosphatase/Vanadium-dependent haloperoxidase"/>
    <property type="match status" value="1"/>
</dbReference>
<feature type="transmembrane region" description="Helical" evidence="1">
    <location>
        <begin position="258"/>
        <end position="278"/>
    </location>
</feature>
<dbReference type="Gene3D" id="1.20.144.10">
    <property type="entry name" value="Phosphatidic acid phosphatase type 2/haloperoxidase"/>
    <property type="match status" value="1"/>
</dbReference>
<sequence length="290" mass="32525">MRRLDKALLAVSIFLMLSSVLATHFQVYAFWKAITFFGDEKFYMVLIPVIYLGYSSSYGIALFIPFIFGMWINLFLKNFFKLPRPPESYRIVEARGYGFPSGHAQGSSMVFGYFAYTKKSIGVHFFCLAMIVLISLSRIVLGVHYWRDIFGGILLGTAVIFIGVYLKEKIKYTPKVALLGIILSLLLPVISRSVGYANETFSIVEGSLIGAVVGYSAFKQFNLPDTSEIPLKKRAIMTTIGLFVSGAGYVAWKSGAPGLPTFALSTFAMVFLVPWTFLRLFDRYKMNNNI</sequence>
<dbReference type="AlphaFoldDB" id="W0I0X1"/>
<feature type="transmembrane region" description="Helical" evidence="1">
    <location>
        <begin position="121"/>
        <end position="143"/>
    </location>
</feature>
<dbReference type="GeneID" id="24907276"/>
<evidence type="ECO:0000313" key="4">
    <source>
        <dbReference type="Proteomes" id="UP000019027"/>
    </source>
</evidence>
<dbReference type="OrthoDB" id="10182at2157"/>
<keyword evidence="4" id="KW-1185">Reference proteome</keyword>
<dbReference type="PANTHER" id="PTHR14969:SF13">
    <property type="entry name" value="AT30094P"/>
    <property type="match status" value="1"/>
</dbReference>
<feature type="domain" description="Phosphatidic acid phosphatase type 2/haloperoxidase" evidence="2">
    <location>
        <begin position="58"/>
        <end position="164"/>
    </location>
</feature>
<feature type="transmembrane region" description="Helical" evidence="1">
    <location>
        <begin position="203"/>
        <end position="223"/>
    </location>
</feature>
<dbReference type="PANTHER" id="PTHR14969">
    <property type="entry name" value="SPHINGOSINE-1-PHOSPHATE PHOSPHOHYDROLASE"/>
    <property type="match status" value="1"/>
</dbReference>
<dbReference type="InterPro" id="IPR000326">
    <property type="entry name" value="PAP2/HPO"/>
</dbReference>
<dbReference type="KEGG" id="ths:TES1_0302"/>
<dbReference type="Proteomes" id="UP000019027">
    <property type="component" value="Chromosome"/>
</dbReference>
<evidence type="ECO:0000313" key="3">
    <source>
        <dbReference type="EMBL" id="AHF79696.1"/>
    </source>
</evidence>
<keyword evidence="1" id="KW-0812">Transmembrane</keyword>
<feature type="transmembrane region" description="Helical" evidence="1">
    <location>
        <begin position="46"/>
        <end position="76"/>
    </location>
</feature>